<protein>
    <submittedName>
        <fullName evidence="2">DUF58 domain-containing protein</fullName>
    </submittedName>
</protein>
<dbReference type="PANTHER" id="PTHR33608">
    <property type="entry name" value="BLL2464 PROTEIN"/>
    <property type="match status" value="1"/>
</dbReference>
<evidence type="ECO:0000313" key="3">
    <source>
        <dbReference type="Proteomes" id="UP001363010"/>
    </source>
</evidence>
<evidence type="ECO:0000313" key="2">
    <source>
        <dbReference type="EMBL" id="MEJ8823502.1"/>
    </source>
</evidence>
<dbReference type="SUPFAM" id="SSF53300">
    <property type="entry name" value="vWA-like"/>
    <property type="match status" value="1"/>
</dbReference>
<dbReference type="RefSeq" id="WP_340364535.1">
    <property type="nucleotide sequence ID" value="NZ_JBBKZV010000008.1"/>
</dbReference>
<organism evidence="2 3">
    <name type="scientific">Variovorax humicola</name>
    <dbReference type="NCBI Taxonomy" id="1769758"/>
    <lineage>
        <taxon>Bacteria</taxon>
        <taxon>Pseudomonadati</taxon>
        <taxon>Pseudomonadota</taxon>
        <taxon>Betaproteobacteria</taxon>
        <taxon>Burkholderiales</taxon>
        <taxon>Comamonadaceae</taxon>
        <taxon>Variovorax</taxon>
    </lineage>
</organism>
<evidence type="ECO:0000259" key="1">
    <source>
        <dbReference type="Pfam" id="PF01882"/>
    </source>
</evidence>
<comment type="caution">
    <text evidence="2">The sequence shown here is derived from an EMBL/GenBank/DDBJ whole genome shotgun (WGS) entry which is preliminary data.</text>
</comment>
<proteinExistence type="predicted"/>
<keyword evidence="3" id="KW-1185">Reference proteome</keyword>
<gene>
    <name evidence="2" type="ORF">WKW80_15900</name>
</gene>
<dbReference type="PANTHER" id="PTHR33608:SF6">
    <property type="entry name" value="BLL2464 PROTEIN"/>
    <property type="match status" value="1"/>
</dbReference>
<dbReference type="InterPro" id="IPR036465">
    <property type="entry name" value="vWFA_dom_sf"/>
</dbReference>
<accession>A0ABU8W0I8</accession>
<reference evidence="2 3" key="1">
    <citation type="submission" date="2024-03" db="EMBL/GenBank/DDBJ databases">
        <title>Novel species of the genus Variovorax.</title>
        <authorList>
            <person name="Liu Q."/>
            <person name="Xin Y.-H."/>
        </authorList>
    </citation>
    <scope>NUCLEOTIDE SEQUENCE [LARGE SCALE GENOMIC DNA]</scope>
    <source>
        <strain evidence="2 3">KACC 18501</strain>
    </source>
</reference>
<name>A0ABU8W0I8_9BURK</name>
<dbReference type="Proteomes" id="UP001363010">
    <property type="component" value="Unassembled WGS sequence"/>
</dbReference>
<feature type="domain" description="DUF58" evidence="1">
    <location>
        <begin position="60"/>
        <end position="277"/>
    </location>
</feature>
<dbReference type="Gene3D" id="3.40.50.410">
    <property type="entry name" value="von Willebrand factor, type A domain"/>
    <property type="match status" value="1"/>
</dbReference>
<dbReference type="Pfam" id="PF01882">
    <property type="entry name" value="DUF58"/>
    <property type="match status" value="1"/>
</dbReference>
<dbReference type="EMBL" id="JBBKZV010000008">
    <property type="protein sequence ID" value="MEJ8823502.1"/>
    <property type="molecule type" value="Genomic_DNA"/>
</dbReference>
<dbReference type="InterPro" id="IPR002881">
    <property type="entry name" value="DUF58"/>
</dbReference>
<sequence length="328" mass="36785">MKNWWRKQKPASEAANDAPPAMGVERALRRLEWTVIRRLDGLLQGDYRTLMRGVGLDLADLREYQHHDDVRHIDWNVTARLQVPHVRVFTEDREMAAWFILDLSRSVDFGSGEKAKREMSAGFVGVLARLLTRHGNRVGALVYGNDLEAVIPPRSGRRHVLHLLHSMERRAAELRSGTGMTRLAEMLKSAATLMPRRSTVFVVSDFLSEPGWEKPLGHLAQRHEVVAVRLYDPLELNLPDLGLVPLSDSETGEQVWVDTHDAGFRKRFARIAAEREATLRASLAKAGVDALELSTADDLVESIVRFADMRKRRVRNGGGAGNVKVVAA</sequence>